<dbReference type="InterPro" id="IPR007527">
    <property type="entry name" value="Znf_SWIM"/>
</dbReference>
<dbReference type="EMBL" id="BAABFB010000024">
    <property type="protein sequence ID" value="GAA4475077.1"/>
    <property type="molecule type" value="Genomic_DNA"/>
</dbReference>
<keyword evidence="1" id="KW-0479">Metal-binding</keyword>
<dbReference type="RefSeq" id="WP_345342854.1">
    <property type="nucleotide sequence ID" value="NZ_BAABFB010000024.1"/>
</dbReference>
<dbReference type="Pfam" id="PF04434">
    <property type="entry name" value="SWIM"/>
    <property type="match status" value="1"/>
</dbReference>
<comment type="caution">
    <text evidence="3">The sequence shown here is derived from an EMBL/GenBank/DDBJ whole genome shotgun (WGS) entry which is preliminary data.</text>
</comment>
<proteinExistence type="predicted"/>
<organism evidence="3 4">
    <name type="scientific">Rhodococcus olei</name>
    <dbReference type="NCBI Taxonomy" id="2161675"/>
    <lineage>
        <taxon>Bacteria</taxon>
        <taxon>Bacillati</taxon>
        <taxon>Actinomycetota</taxon>
        <taxon>Actinomycetes</taxon>
        <taxon>Mycobacteriales</taxon>
        <taxon>Nocardiaceae</taxon>
        <taxon>Rhodococcus</taxon>
    </lineage>
</organism>
<name>A0ABP8NYH6_9NOCA</name>
<dbReference type="Proteomes" id="UP001501183">
    <property type="component" value="Unassembled WGS sequence"/>
</dbReference>
<keyword evidence="1" id="KW-0863">Zinc-finger</keyword>
<evidence type="ECO:0000313" key="3">
    <source>
        <dbReference type="EMBL" id="GAA4475077.1"/>
    </source>
</evidence>
<accession>A0ABP8NYH6</accession>
<feature type="domain" description="SWIM-type" evidence="2">
    <location>
        <begin position="105"/>
        <end position="140"/>
    </location>
</feature>
<gene>
    <name evidence="3" type="ORF">GCM10023094_11890</name>
</gene>
<dbReference type="PROSITE" id="PS50966">
    <property type="entry name" value="ZF_SWIM"/>
    <property type="match status" value="1"/>
</dbReference>
<evidence type="ECO:0000259" key="2">
    <source>
        <dbReference type="PROSITE" id="PS50966"/>
    </source>
</evidence>
<keyword evidence="4" id="KW-1185">Reference proteome</keyword>
<dbReference type="PANTHER" id="PTHR38133:SF1">
    <property type="entry name" value="SLR1429 PROTEIN"/>
    <property type="match status" value="1"/>
</dbReference>
<evidence type="ECO:0000313" key="4">
    <source>
        <dbReference type="Proteomes" id="UP001501183"/>
    </source>
</evidence>
<reference evidence="4" key="1">
    <citation type="journal article" date="2019" name="Int. J. Syst. Evol. Microbiol.">
        <title>The Global Catalogue of Microorganisms (GCM) 10K type strain sequencing project: providing services to taxonomists for standard genome sequencing and annotation.</title>
        <authorList>
            <consortium name="The Broad Institute Genomics Platform"/>
            <consortium name="The Broad Institute Genome Sequencing Center for Infectious Disease"/>
            <person name="Wu L."/>
            <person name="Ma J."/>
        </authorList>
    </citation>
    <scope>NUCLEOTIDE SEQUENCE [LARGE SCALE GENOMIC DNA]</scope>
    <source>
        <strain evidence="4">JCM 32206</strain>
    </source>
</reference>
<keyword evidence="1" id="KW-0862">Zinc</keyword>
<sequence length="236" mass="24521">MTGRAVSRRGSGWGRSLLSAIERGGASGRLGRGRSHVRAGQVFGVRVAPGLVVGEVQGSQNEPFTATVTIRRLDEDAVGEVIGRVRGTPGLLAAVASGALPAELGELLLPAGPGDVDFGCTCPDQGWLCRHAAALVTVTAEHVDSTPTTLLTLRGVDLDSLIRGVDASAEVAPDPRDWYGEGTELPALPRPEFAAAPRDLNPGHLRSALRATAPDERAVAQGLRDLDALYRALGGD</sequence>
<protein>
    <submittedName>
        <fullName evidence="3">2-oxo acid dehydrogenase</fullName>
    </submittedName>
</protein>
<dbReference type="PANTHER" id="PTHR38133">
    <property type="entry name" value="SLR1429 PROTEIN"/>
    <property type="match status" value="1"/>
</dbReference>
<evidence type="ECO:0000256" key="1">
    <source>
        <dbReference type="PROSITE-ProRule" id="PRU00325"/>
    </source>
</evidence>